<feature type="domain" description="YrdC-like" evidence="14">
    <location>
        <begin position="10"/>
        <end position="197"/>
    </location>
</feature>
<evidence type="ECO:0000256" key="5">
    <source>
        <dbReference type="ARBA" id="ARBA00022490"/>
    </source>
</evidence>
<accession>A0ABY6GLG4</accession>
<dbReference type="EMBL" id="CP107052">
    <property type="protein sequence ID" value="UYH51511.1"/>
    <property type="molecule type" value="Genomic_DNA"/>
</dbReference>
<evidence type="ECO:0000256" key="8">
    <source>
        <dbReference type="ARBA" id="ARBA00022695"/>
    </source>
</evidence>
<evidence type="ECO:0000256" key="6">
    <source>
        <dbReference type="ARBA" id="ARBA00022679"/>
    </source>
</evidence>
<keyword evidence="5 13" id="KW-0963">Cytoplasm</keyword>
<dbReference type="GO" id="GO:0061710">
    <property type="term" value="F:L-threonylcarbamoyladenylate synthase"/>
    <property type="evidence" value="ECO:0007669"/>
    <property type="project" value="UniProtKB-EC"/>
</dbReference>
<keyword evidence="6 13" id="KW-0808">Transferase</keyword>
<dbReference type="PIRSF" id="PIRSF004930">
    <property type="entry name" value="Tln_factor_SUA5"/>
    <property type="match status" value="1"/>
</dbReference>
<dbReference type="PROSITE" id="PS51163">
    <property type="entry name" value="YRDC"/>
    <property type="match status" value="1"/>
</dbReference>
<keyword evidence="9 13" id="KW-0547">Nucleotide-binding</keyword>
<organism evidence="15 16">
    <name type="scientific">Candidatus Kirkpatrickella diaphorinae</name>
    <dbReference type="NCBI Taxonomy" id="2984322"/>
    <lineage>
        <taxon>Bacteria</taxon>
        <taxon>Pseudomonadati</taxon>
        <taxon>Pseudomonadota</taxon>
        <taxon>Alphaproteobacteria</taxon>
        <taxon>Acetobacterales</taxon>
        <taxon>Acetobacteraceae</taxon>
        <taxon>Candidatus Kirkpatrickella</taxon>
    </lineage>
</organism>
<dbReference type="PANTHER" id="PTHR17490:SF16">
    <property type="entry name" value="THREONYLCARBAMOYL-AMP SYNTHASE"/>
    <property type="match status" value="1"/>
</dbReference>
<sequence>MITRLLHAKTASIAEAAQMLRNGRLVAFGTETVYGLGGIATSAETVARIFAAKNRPVFNPLISHFPTIEAALHEVIATPISQRLAEAFWPGPLTLILPRHAESQICDLACAGLASVAVRVPAHPVARVLLRAVGLPVAAPSANPSGRISPTNAAHVVAGLEGRIDAVLDTGDCPVGLESTVLDLTGAHPVILRPGAITIEALEHVIGPFAQKETTPSPGSNDAALRSPGMMSSHYAPTLPLRLNARNCHENEALLAFGTPLSHAPLIWNLSASGDLVEAAARLYAGLHFLDKAGCAQGLKGIAVMNMPGHGLGQAIMDRLQRAAAPRMTHPDETAFEGGG</sequence>
<comment type="function">
    <text evidence="13">Required for the formation of a threonylcarbamoyl group on adenosine at position 37 (t(6)A37) in tRNAs that read codons beginning with adenine.</text>
</comment>
<dbReference type="InterPro" id="IPR038385">
    <property type="entry name" value="Sua5/YwlC_C"/>
</dbReference>
<evidence type="ECO:0000256" key="12">
    <source>
        <dbReference type="ARBA" id="ARBA00048366"/>
    </source>
</evidence>
<evidence type="ECO:0000313" key="16">
    <source>
        <dbReference type="Proteomes" id="UP001163831"/>
    </source>
</evidence>
<comment type="catalytic activity">
    <reaction evidence="12 13">
        <text>L-threonine + hydrogencarbonate + ATP = L-threonylcarbamoyladenylate + diphosphate + H2O</text>
        <dbReference type="Rhea" id="RHEA:36407"/>
        <dbReference type="ChEBI" id="CHEBI:15377"/>
        <dbReference type="ChEBI" id="CHEBI:17544"/>
        <dbReference type="ChEBI" id="CHEBI:30616"/>
        <dbReference type="ChEBI" id="CHEBI:33019"/>
        <dbReference type="ChEBI" id="CHEBI:57926"/>
        <dbReference type="ChEBI" id="CHEBI:73682"/>
        <dbReference type="EC" id="2.7.7.87"/>
    </reaction>
</comment>
<dbReference type="NCBIfam" id="TIGR00057">
    <property type="entry name" value="L-threonylcarbamoyladenylate synthase"/>
    <property type="match status" value="1"/>
</dbReference>
<evidence type="ECO:0000313" key="15">
    <source>
        <dbReference type="EMBL" id="UYH51511.1"/>
    </source>
</evidence>
<proteinExistence type="inferred from homology"/>
<dbReference type="Pfam" id="PF01300">
    <property type="entry name" value="Sua5_yciO_yrdC"/>
    <property type="match status" value="1"/>
</dbReference>
<dbReference type="InterPro" id="IPR010923">
    <property type="entry name" value="T(6)A37_SUA5"/>
</dbReference>
<evidence type="ECO:0000256" key="13">
    <source>
        <dbReference type="PIRNR" id="PIRNR004930"/>
    </source>
</evidence>
<evidence type="ECO:0000256" key="2">
    <source>
        <dbReference type="ARBA" id="ARBA00007663"/>
    </source>
</evidence>
<evidence type="ECO:0000259" key="14">
    <source>
        <dbReference type="PROSITE" id="PS51163"/>
    </source>
</evidence>
<dbReference type="InterPro" id="IPR005145">
    <property type="entry name" value="Sua5_C"/>
</dbReference>
<evidence type="ECO:0000256" key="9">
    <source>
        <dbReference type="ARBA" id="ARBA00022741"/>
    </source>
</evidence>
<evidence type="ECO:0000256" key="3">
    <source>
        <dbReference type="ARBA" id="ARBA00012584"/>
    </source>
</evidence>
<comment type="similarity">
    <text evidence="2 13">Belongs to the SUA5 family.</text>
</comment>
<keyword evidence="16" id="KW-1185">Reference proteome</keyword>
<name>A0ABY6GLG4_9PROT</name>
<protein>
    <recommendedName>
        <fullName evidence="4 13">Threonylcarbamoyl-AMP synthase</fullName>
        <shortName evidence="13">TC-AMP synthase</shortName>
        <ecNumber evidence="3 13">2.7.7.87</ecNumber>
    </recommendedName>
    <alternativeName>
        <fullName evidence="11 13">L-threonylcarbamoyladenylate synthase</fullName>
    </alternativeName>
</protein>
<evidence type="ECO:0000256" key="1">
    <source>
        <dbReference type="ARBA" id="ARBA00004496"/>
    </source>
</evidence>
<dbReference type="InterPro" id="IPR017945">
    <property type="entry name" value="DHBP_synth_RibB-like_a/b_dom"/>
</dbReference>
<dbReference type="SUPFAM" id="SSF55821">
    <property type="entry name" value="YrdC/RibB"/>
    <property type="match status" value="1"/>
</dbReference>
<gene>
    <name evidence="15" type="ORF">N5W20_01110</name>
</gene>
<dbReference type="Gene3D" id="3.40.50.11030">
    <property type="entry name" value="Threonylcarbamoyl-AMP synthase, C-terminal domain"/>
    <property type="match status" value="1"/>
</dbReference>
<keyword evidence="10 13" id="KW-0067">ATP-binding</keyword>
<evidence type="ECO:0000256" key="4">
    <source>
        <dbReference type="ARBA" id="ARBA00015492"/>
    </source>
</evidence>
<dbReference type="Pfam" id="PF03481">
    <property type="entry name" value="Sua5_C"/>
    <property type="match status" value="1"/>
</dbReference>
<dbReference type="Gene3D" id="3.90.870.10">
    <property type="entry name" value="DHBP synthase"/>
    <property type="match status" value="1"/>
</dbReference>
<keyword evidence="7 13" id="KW-0819">tRNA processing</keyword>
<dbReference type="InterPro" id="IPR006070">
    <property type="entry name" value="Sua5-like_dom"/>
</dbReference>
<dbReference type="InterPro" id="IPR050156">
    <property type="entry name" value="TC-AMP_synthase_SUA5"/>
</dbReference>
<keyword evidence="8 13" id="KW-0548">Nucleotidyltransferase</keyword>
<dbReference type="EC" id="2.7.7.87" evidence="3 13"/>
<dbReference type="Proteomes" id="UP001163831">
    <property type="component" value="Chromosome"/>
</dbReference>
<reference evidence="15" key="1">
    <citation type="submission" date="2022-10" db="EMBL/GenBank/DDBJ databases">
        <title>Candidatus Kirkpatrella diaphorinas gen. nov., sp. nov., an uncultured endosymbiont identified in a population of Diaphorina citri from Hawaii.</title>
        <authorList>
            <person name="Henry E.M."/>
            <person name="Carlson C.R."/>
            <person name="Kuo Y.-W."/>
        </authorList>
    </citation>
    <scope>NUCLEOTIDE SEQUENCE</scope>
    <source>
        <strain evidence="15">CADCRV1</strain>
    </source>
</reference>
<dbReference type="PANTHER" id="PTHR17490">
    <property type="entry name" value="SUA5"/>
    <property type="match status" value="1"/>
</dbReference>
<evidence type="ECO:0000256" key="7">
    <source>
        <dbReference type="ARBA" id="ARBA00022694"/>
    </source>
</evidence>
<evidence type="ECO:0000256" key="10">
    <source>
        <dbReference type="ARBA" id="ARBA00022840"/>
    </source>
</evidence>
<comment type="subcellular location">
    <subcellularLocation>
        <location evidence="1 13">Cytoplasm</location>
    </subcellularLocation>
</comment>
<evidence type="ECO:0000256" key="11">
    <source>
        <dbReference type="ARBA" id="ARBA00029774"/>
    </source>
</evidence>